<accession>A0ACC0VSG1</accession>
<name>A0ACC0VSG1_9STRA</name>
<sequence>MLKMRVQRCEHDHIFLPSTKHADNFIRRDALHTAEMPTSEYWYYVDQNHTLARGNAVDCCLEDCFAFIVCARPSLLRRNPFHLTSKRPFCPVDSNQRYCSAFHHQEVIVQETARG</sequence>
<proteinExistence type="predicted"/>
<organism evidence="1 2">
    <name type="scientific">Peronosclerospora sorghi</name>
    <dbReference type="NCBI Taxonomy" id="230839"/>
    <lineage>
        <taxon>Eukaryota</taxon>
        <taxon>Sar</taxon>
        <taxon>Stramenopiles</taxon>
        <taxon>Oomycota</taxon>
        <taxon>Peronosporomycetes</taxon>
        <taxon>Peronosporales</taxon>
        <taxon>Peronosporaceae</taxon>
        <taxon>Peronosclerospora</taxon>
    </lineage>
</organism>
<comment type="caution">
    <text evidence="1">The sequence shown here is derived from an EMBL/GenBank/DDBJ whole genome shotgun (WGS) entry which is preliminary data.</text>
</comment>
<protein>
    <submittedName>
        <fullName evidence="1">Uncharacterized protein</fullName>
    </submittedName>
</protein>
<evidence type="ECO:0000313" key="2">
    <source>
        <dbReference type="Proteomes" id="UP001163321"/>
    </source>
</evidence>
<keyword evidence="2" id="KW-1185">Reference proteome</keyword>
<gene>
    <name evidence="1" type="ORF">PsorP6_015222</name>
</gene>
<dbReference type="EMBL" id="CM047586">
    <property type="protein sequence ID" value="KAI9909429.1"/>
    <property type="molecule type" value="Genomic_DNA"/>
</dbReference>
<evidence type="ECO:0000313" key="1">
    <source>
        <dbReference type="EMBL" id="KAI9909429.1"/>
    </source>
</evidence>
<reference evidence="1 2" key="1">
    <citation type="journal article" date="2022" name="bioRxiv">
        <title>The genome of the oomycete Peronosclerospora sorghi, a cosmopolitan pathogen of maize and sorghum, is inflated with dispersed pseudogenes.</title>
        <authorList>
            <person name="Fletcher K."/>
            <person name="Martin F."/>
            <person name="Isakeit T."/>
            <person name="Cavanaugh K."/>
            <person name="Magill C."/>
            <person name="Michelmore R."/>
        </authorList>
    </citation>
    <scope>NUCLEOTIDE SEQUENCE [LARGE SCALE GENOMIC DNA]</scope>
    <source>
        <strain evidence="1">P6</strain>
    </source>
</reference>
<dbReference type="Proteomes" id="UP001163321">
    <property type="component" value="Chromosome 7"/>
</dbReference>